<evidence type="ECO:0000313" key="7">
    <source>
        <dbReference type="EMBL" id="ACR80804.1"/>
    </source>
</evidence>
<dbReference type="InterPro" id="IPR044880">
    <property type="entry name" value="NCX_ion-bd_dom_sf"/>
</dbReference>
<organism evidence="7 8">
    <name type="scientific">Kosmotoga olearia (strain ATCC BAA-1733 / DSM 21960 / TBF 19.5.1)</name>
    <dbReference type="NCBI Taxonomy" id="521045"/>
    <lineage>
        <taxon>Bacteria</taxon>
        <taxon>Thermotogati</taxon>
        <taxon>Thermotogota</taxon>
        <taxon>Thermotogae</taxon>
        <taxon>Kosmotogales</taxon>
        <taxon>Kosmotogaceae</taxon>
        <taxon>Kosmotoga</taxon>
    </lineage>
</organism>
<dbReference type="STRING" id="521045.Kole_2127"/>
<dbReference type="PANTHER" id="PTHR10846">
    <property type="entry name" value="SODIUM/POTASSIUM/CALCIUM EXCHANGER"/>
    <property type="match status" value="1"/>
</dbReference>
<evidence type="ECO:0000313" key="8">
    <source>
        <dbReference type="Proteomes" id="UP000002382"/>
    </source>
</evidence>
<dbReference type="NCBIfam" id="TIGR00367">
    <property type="entry name" value="calcium/sodium antiporter"/>
    <property type="match status" value="1"/>
</dbReference>
<evidence type="ECO:0000256" key="5">
    <source>
        <dbReference type="SAM" id="Phobius"/>
    </source>
</evidence>
<dbReference type="GO" id="GO:0005886">
    <property type="term" value="C:plasma membrane"/>
    <property type="evidence" value="ECO:0007669"/>
    <property type="project" value="TreeGrafter"/>
</dbReference>
<keyword evidence="3 5" id="KW-1133">Transmembrane helix</keyword>
<sequence length="316" mass="33142">MLNLLLLAIGIFLLLKGANYLIDGSIALAKRLGVSELFIGLTIVAFGTSAPELAVSIQAAVKGSGIAIGNVLGSNIANVALVLGASALIRNIKVSKSTMRSEIPFVILISLATGVLLLNDGFVISRYEGIVLLCFFIIFIDYVYGMAKKDIFNKETVVESKVENILEKNIALAWLATLGGMAGVVFGGEMVVKSGIVLAKTFGVSETLIGVTVVAVGTSLPELVTSIVAGIKKQADLAVGNIVGSNIFNLLVVLGISSLVSPIKADRPVTQDIIFTIATVTILPFLAGKKRTLGRFSGVILLAIYVLYLCMSVIAK</sequence>
<feature type="transmembrane region" description="Helical" evidence="5">
    <location>
        <begin position="269"/>
        <end position="287"/>
    </location>
</feature>
<feature type="transmembrane region" description="Helical" evidence="5">
    <location>
        <begin position="299"/>
        <end position="315"/>
    </location>
</feature>
<dbReference type="Pfam" id="PF01699">
    <property type="entry name" value="Na_Ca_ex"/>
    <property type="match status" value="2"/>
</dbReference>
<dbReference type="EMBL" id="CP001634">
    <property type="protein sequence ID" value="ACR80804.1"/>
    <property type="molecule type" value="Genomic_DNA"/>
</dbReference>
<protein>
    <submittedName>
        <fullName evidence="7">Na+/Ca+ antiporter, CaCA family</fullName>
    </submittedName>
</protein>
<evidence type="ECO:0000259" key="6">
    <source>
        <dbReference type="Pfam" id="PF01699"/>
    </source>
</evidence>
<evidence type="ECO:0000256" key="3">
    <source>
        <dbReference type="ARBA" id="ARBA00022989"/>
    </source>
</evidence>
<feature type="domain" description="Sodium/calcium exchanger membrane region" evidence="6">
    <location>
        <begin position="4"/>
        <end position="142"/>
    </location>
</feature>
<keyword evidence="2 5" id="KW-0812">Transmembrane</keyword>
<reference evidence="7 8" key="1">
    <citation type="submission" date="2009-06" db="EMBL/GenBank/DDBJ databases">
        <title>Complete sequence of Thermotogales bacterium TBF 19.5.1.</title>
        <authorList>
            <consortium name="US DOE Joint Genome Institute"/>
            <person name="Lucas S."/>
            <person name="Copeland A."/>
            <person name="Lapidus A."/>
            <person name="Glavina del Rio T."/>
            <person name="Tice H."/>
            <person name="Bruce D."/>
            <person name="Goodwin L."/>
            <person name="Pitluck S."/>
            <person name="Chertkov O."/>
            <person name="Brettin T."/>
            <person name="Detter J.C."/>
            <person name="Han C."/>
            <person name="Schmutz J."/>
            <person name="Larimer F."/>
            <person name="Land M."/>
            <person name="Hauser L."/>
            <person name="Kyrpides N."/>
            <person name="Ovchinnikova G."/>
            <person name="Noll K."/>
        </authorList>
    </citation>
    <scope>NUCLEOTIDE SEQUENCE [LARGE SCALE GENOMIC DNA]</scope>
    <source>
        <strain evidence="8">ATCC BAA-1733 / DSM 21960 / TBF 19.5.1</strain>
    </source>
</reference>
<dbReference type="RefSeq" id="WP_015869445.1">
    <property type="nucleotide sequence ID" value="NC_012785.1"/>
</dbReference>
<dbReference type="Gene3D" id="1.20.1420.30">
    <property type="entry name" value="NCX, central ion-binding region"/>
    <property type="match status" value="2"/>
</dbReference>
<reference evidence="7 8" key="2">
    <citation type="journal article" date="2011" name="J. Bacteriol.">
        <title>Genome Sequence of Kosmotoga olearia Strain TBF 19.5.1, a Thermophilic Bacterium with a Wide Growth Temperature Range, Isolated from the Troll B Oil Platform in the North Sea.</title>
        <authorList>
            <person name="Swithers K.S."/>
            <person name="Dipippo J.L."/>
            <person name="Bruce D.C."/>
            <person name="Detter C."/>
            <person name="Tapia R."/>
            <person name="Han S."/>
            <person name="Goodwin L.A."/>
            <person name="Han J."/>
            <person name="Woyke T."/>
            <person name="Pitluck S."/>
            <person name="Pennacchio L."/>
            <person name="Nolan M."/>
            <person name="Mikhailova N."/>
            <person name="Land M.L."/>
            <person name="Nesbo C.L."/>
            <person name="Gogarten J.P."/>
            <person name="Noll K.M."/>
        </authorList>
    </citation>
    <scope>NUCLEOTIDE SEQUENCE [LARGE SCALE GENOMIC DNA]</scope>
    <source>
        <strain evidence="8">ATCC BAA-1733 / DSM 21960 / TBF 19.5.1</strain>
    </source>
</reference>
<dbReference type="GO" id="GO:0005262">
    <property type="term" value="F:calcium channel activity"/>
    <property type="evidence" value="ECO:0007669"/>
    <property type="project" value="TreeGrafter"/>
</dbReference>
<feature type="transmembrane region" description="Helical" evidence="5">
    <location>
        <begin position="124"/>
        <end position="144"/>
    </location>
</feature>
<dbReference type="InterPro" id="IPR004481">
    <property type="entry name" value="K/Na/Ca-exchanger"/>
</dbReference>
<evidence type="ECO:0000256" key="1">
    <source>
        <dbReference type="ARBA" id="ARBA00004141"/>
    </source>
</evidence>
<gene>
    <name evidence="7" type="ordered locus">Kole_2127</name>
</gene>
<accession>C5CIA2</accession>
<feature type="transmembrane region" description="Helical" evidence="5">
    <location>
        <begin position="208"/>
        <end position="231"/>
    </location>
</feature>
<dbReference type="KEGG" id="kol:Kole_2127"/>
<feature type="transmembrane region" description="Helical" evidence="5">
    <location>
        <begin position="243"/>
        <end position="263"/>
    </location>
</feature>
<dbReference type="AlphaFoldDB" id="C5CIA2"/>
<feature type="domain" description="Sodium/calcium exchanger membrane region" evidence="6">
    <location>
        <begin position="173"/>
        <end position="312"/>
    </location>
</feature>
<dbReference type="PANTHER" id="PTHR10846:SF8">
    <property type="entry name" value="INNER MEMBRANE PROTEIN YRBG"/>
    <property type="match status" value="1"/>
</dbReference>
<keyword evidence="8" id="KW-1185">Reference proteome</keyword>
<feature type="transmembrane region" description="Helical" evidence="5">
    <location>
        <begin position="101"/>
        <end position="118"/>
    </location>
</feature>
<dbReference type="GO" id="GO:0008273">
    <property type="term" value="F:calcium, potassium:sodium antiporter activity"/>
    <property type="evidence" value="ECO:0007669"/>
    <property type="project" value="TreeGrafter"/>
</dbReference>
<dbReference type="HOGENOM" id="CLU_007948_0_3_0"/>
<dbReference type="GO" id="GO:0006874">
    <property type="term" value="P:intracellular calcium ion homeostasis"/>
    <property type="evidence" value="ECO:0007669"/>
    <property type="project" value="TreeGrafter"/>
</dbReference>
<feature type="transmembrane region" description="Helical" evidence="5">
    <location>
        <begin position="170"/>
        <end position="188"/>
    </location>
</feature>
<evidence type="ECO:0000256" key="2">
    <source>
        <dbReference type="ARBA" id="ARBA00022692"/>
    </source>
</evidence>
<dbReference type="Proteomes" id="UP000002382">
    <property type="component" value="Chromosome"/>
</dbReference>
<dbReference type="InterPro" id="IPR004837">
    <property type="entry name" value="NaCa_Exmemb"/>
</dbReference>
<keyword evidence="4 5" id="KW-0472">Membrane</keyword>
<dbReference type="eggNOG" id="COG0530">
    <property type="taxonomic scope" value="Bacteria"/>
</dbReference>
<comment type="subcellular location">
    <subcellularLocation>
        <location evidence="1">Membrane</location>
        <topology evidence="1">Multi-pass membrane protein</topology>
    </subcellularLocation>
</comment>
<evidence type="ECO:0000256" key="4">
    <source>
        <dbReference type="ARBA" id="ARBA00023136"/>
    </source>
</evidence>
<name>C5CIA2_KOSOT</name>
<feature type="transmembrane region" description="Helical" evidence="5">
    <location>
        <begin position="66"/>
        <end position="89"/>
    </location>
</feature>
<proteinExistence type="predicted"/>